<reference evidence="2 3" key="1">
    <citation type="submission" date="2019-12" db="EMBL/GenBank/DDBJ databases">
        <title>Neisseriaceae gen. nov. sp. Genome sequencing and assembly.</title>
        <authorList>
            <person name="Liu Z."/>
            <person name="Li A."/>
        </authorList>
    </citation>
    <scope>NUCLEOTIDE SEQUENCE [LARGE SCALE GENOMIC DNA]</scope>
    <source>
        <strain evidence="2 3">B2N2-7</strain>
    </source>
</reference>
<keyword evidence="3" id="KW-1185">Reference proteome</keyword>
<dbReference type="EMBL" id="WSSB01000002">
    <property type="protein sequence ID" value="MXR36012.1"/>
    <property type="molecule type" value="Genomic_DNA"/>
</dbReference>
<sequence>MLYKFALPALLLCATSVGAAARDDLLDMSLLQAESGEALAQQFGRYDSPNGSVFSFGIQRMVAIDGAMVALQRIDIPDIGKLMMDATAGTRSAAVPVTTLQVGVEALPAGVVLGSGELPAVIAGIDTGATRVLLDAILPQQIVQNTADARVIQISTQIDIAAPLLTALQGSQALEQVSNSILQTLQR</sequence>
<organism evidence="2 3">
    <name type="scientific">Craterilacuibacter sinensis</name>
    <dbReference type="NCBI Taxonomy" id="2686017"/>
    <lineage>
        <taxon>Bacteria</taxon>
        <taxon>Pseudomonadati</taxon>
        <taxon>Pseudomonadota</taxon>
        <taxon>Betaproteobacteria</taxon>
        <taxon>Neisseriales</taxon>
        <taxon>Neisseriaceae</taxon>
        <taxon>Craterilacuibacter</taxon>
    </lineage>
</organism>
<comment type="caution">
    <text evidence="2">The sequence shown here is derived from an EMBL/GenBank/DDBJ whole genome shotgun (WGS) entry which is preliminary data.</text>
</comment>
<dbReference type="RefSeq" id="WP_160794825.1">
    <property type="nucleotide sequence ID" value="NZ_WSSB01000002.1"/>
</dbReference>
<evidence type="ECO:0000313" key="2">
    <source>
        <dbReference type="EMBL" id="MXR36012.1"/>
    </source>
</evidence>
<accession>A0A845BIL5</accession>
<name>A0A845BIL5_9NEIS</name>
<dbReference type="AlphaFoldDB" id="A0A845BIL5"/>
<proteinExistence type="predicted"/>
<feature type="chain" id="PRO_5032603752" evidence="1">
    <location>
        <begin position="20"/>
        <end position="187"/>
    </location>
</feature>
<protein>
    <submittedName>
        <fullName evidence="2">Uncharacterized protein</fullName>
    </submittedName>
</protein>
<gene>
    <name evidence="2" type="ORF">GQF02_03355</name>
</gene>
<keyword evidence="1" id="KW-0732">Signal</keyword>
<dbReference type="Proteomes" id="UP000467214">
    <property type="component" value="Unassembled WGS sequence"/>
</dbReference>
<evidence type="ECO:0000313" key="3">
    <source>
        <dbReference type="Proteomes" id="UP000467214"/>
    </source>
</evidence>
<evidence type="ECO:0000256" key="1">
    <source>
        <dbReference type="SAM" id="SignalP"/>
    </source>
</evidence>
<feature type="signal peptide" evidence="1">
    <location>
        <begin position="1"/>
        <end position="19"/>
    </location>
</feature>